<name>A0ACC1PSF4_9APHY</name>
<protein>
    <submittedName>
        <fullName evidence="1">Uncharacterized protein</fullName>
    </submittedName>
</protein>
<organism evidence="1 2">
    <name type="scientific">Trametes sanguinea</name>
    <dbReference type="NCBI Taxonomy" id="158606"/>
    <lineage>
        <taxon>Eukaryota</taxon>
        <taxon>Fungi</taxon>
        <taxon>Dikarya</taxon>
        <taxon>Basidiomycota</taxon>
        <taxon>Agaricomycotina</taxon>
        <taxon>Agaricomycetes</taxon>
        <taxon>Polyporales</taxon>
        <taxon>Polyporaceae</taxon>
        <taxon>Trametes</taxon>
    </lineage>
</organism>
<accession>A0ACC1PSF4</accession>
<reference evidence="1" key="1">
    <citation type="submission" date="2022-08" db="EMBL/GenBank/DDBJ databases">
        <title>Genome Sequence of Pycnoporus sanguineus.</title>
        <authorList>
            <person name="Buettner E."/>
        </authorList>
    </citation>
    <scope>NUCLEOTIDE SEQUENCE</scope>
    <source>
        <strain evidence="1">CG-C14</strain>
    </source>
</reference>
<dbReference type="Proteomes" id="UP001144978">
    <property type="component" value="Unassembled WGS sequence"/>
</dbReference>
<gene>
    <name evidence="1" type="ORF">NUW54_g6546</name>
</gene>
<sequence length="213" mass="23073">MLCILADEDILGLQVAMIDPRRVTCRQRVDDLQEEALDVRIVAAVVSAVLEEVEEVTARDVVQDEEDVVLLFDDLVQGHDVRVVGKLAVELDLLSLQDVAPGALGGSHDALDCVLGRTGARMDVLGEEDYTIGARTQRVDKLESTLVDGVTDKVRDMRAVAPREAIPQNGRKRRPIQMRCPACARKKEASTPIERGATGGPVIPVGSGSMRQA</sequence>
<evidence type="ECO:0000313" key="1">
    <source>
        <dbReference type="EMBL" id="KAJ3001256.1"/>
    </source>
</evidence>
<keyword evidence="2" id="KW-1185">Reference proteome</keyword>
<evidence type="ECO:0000313" key="2">
    <source>
        <dbReference type="Proteomes" id="UP001144978"/>
    </source>
</evidence>
<comment type="caution">
    <text evidence="1">The sequence shown here is derived from an EMBL/GenBank/DDBJ whole genome shotgun (WGS) entry which is preliminary data.</text>
</comment>
<dbReference type="EMBL" id="JANSHE010001757">
    <property type="protein sequence ID" value="KAJ3001256.1"/>
    <property type="molecule type" value="Genomic_DNA"/>
</dbReference>
<proteinExistence type="predicted"/>